<dbReference type="RefSeq" id="WP_376865392.1">
    <property type="nucleotide sequence ID" value="NZ_JBHRYB010000005.1"/>
</dbReference>
<dbReference type="EMBL" id="JBHRYB010000005">
    <property type="protein sequence ID" value="MFC3679647.1"/>
    <property type="molecule type" value="Genomic_DNA"/>
</dbReference>
<accession>A0ABV7VSK7</accession>
<gene>
    <name evidence="1" type="ORF">ACFOMG_05910</name>
</gene>
<keyword evidence="2" id="KW-1185">Reference proteome</keyword>
<dbReference type="Gene3D" id="3.40.30.10">
    <property type="entry name" value="Glutaredoxin"/>
    <property type="match status" value="1"/>
</dbReference>
<name>A0ABV7VSK7_9GAMM</name>
<dbReference type="InterPro" id="IPR036249">
    <property type="entry name" value="Thioredoxin-like_sf"/>
</dbReference>
<dbReference type="Pfam" id="PF05768">
    <property type="entry name" value="Glrx-like"/>
    <property type="match status" value="1"/>
</dbReference>
<protein>
    <submittedName>
        <fullName evidence="1">Glutaredoxin family protein</fullName>
    </submittedName>
</protein>
<evidence type="ECO:0000313" key="2">
    <source>
        <dbReference type="Proteomes" id="UP001595722"/>
    </source>
</evidence>
<dbReference type="Proteomes" id="UP001595722">
    <property type="component" value="Unassembled WGS sequence"/>
</dbReference>
<evidence type="ECO:0000313" key="1">
    <source>
        <dbReference type="EMBL" id="MFC3679647.1"/>
    </source>
</evidence>
<dbReference type="InterPro" id="IPR008554">
    <property type="entry name" value="Glutaredoxin-like"/>
</dbReference>
<organism evidence="1 2">
    <name type="scientific">Bacterioplanoides pacificum</name>
    <dbReference type="NCBI Taxonomy" id="1171596"/>
    <lineage>
        <taxon>Bacteria</taxon>
        <taxon>Pseudomonadati</taxon>
        <taxon>Pseudomonadota</taxon>
        <taxon>Gammaproteobacteria</taxon>
        <taxon>Oceanospirillales</taxon>
        <taxon>Oceanospirillaceae</taxon>
        <taxon>Bacterioplanoides</taxon>
    </lineage>
</organism>
<comment type="caution">
    <text evidence="1">The sequence shown here is derived from an EMBL/GenBank/DDBJ whole genome shotgun (WGS) entry which is preliminary data.</text>
</comment>
<dbReference type="SUPFAM" id="SSF52833">
    <property type="entry name" value="Thioredoxin-like"/>
    <property type="match status" value="1"/>
</dbReference>
<reference evidence="2" key="1">
    <citation type="journal article" date="2019" name="Int. J. Syst. Evol. Microbiol.">
        <title>The Global Catalogue of Microorganisms (GCM) 10K type strain sequencing project: providing services to taxonomists for standard genome sequencing and annotation.</title>
        <authorList>
            <consortium name="The Broad Institute Genomics Platform"/>
            <consortium name="The Broad Institute Genome Sequencing Center for Infectious Disease"/>
            <person name="Wu L."/>
            <person name="Ma J."/>
        </authorList>
    </citation>
    <scope>NUCLEOTIDE SEQUENCE [LARGE SCALE GENOMIC DNA]</scope>
    <source>
        <strain evidence="2">KCTC 42424</strain>
    </source>
</reference>
<sequence length="83" mass="9479">MAYVLYGTSACHLCELAQQVIVEVATKVSMDVYLEDISESDTLVEQYGTRIPVLKEEHSGRELNWPFNHSELFAWLNLRDSTS</sequence>
<proteinExistence type="predicted"/>